<feature type="domain" description="Metallo-beta-lactamase" evidence="1">
    <location>
        <begin position="108"/>
        <end position="305"/>
    </location>
</feature>
<name>A0A2T5GLE7_9SPHN</name>
<organism evidence="2 3">
    <name type="scientific">Sphingomonas aurantiaca</name>
    <dbReference type="NCBI Taxonomy" id="185949"/>
    <lineage>
        <taxon>Bacteria</taxon>
        <taxon>Pseudomonadati</taxon>
        <taxon>Pseudomonadota</taxon>
        <taxon>Alphaproteobacteria</taxon>
        <taxon>Sphingomonadales</taxon>
        <taxon>Sphingomonadaceae</taxon>
        <taxon>Sphingomonas</taxon>
    </lineage>
</organism>
<dbReference type="AlphaFoldDB" id="A0A2T5GLE7"/>
<sequence length="348" mass="38635">MTLRHIQYLVPPLVALLAGCATPSVKSVPPSDHFDGRRFFNPDGVQGSSGEQKQGPVALLRNLVKPPYRSWPEVPVTPSRPPARVDGRTMRVTWIGHSTVLVQTQGLNILTDPMWLARSSPVQFLGVKRVRAPGVRLEDLPRIDLILLSHDHRDHLDMHAMRRLWHRDKPLIVTGLGNDQILRRNGVHAEARDWGGRVTLRPGIDVIVERAHHWSQYDPGDRDTTLWAGFTVTLPGGNLYFAGDTGPGDMRWATEARRAGPVRLAILPIGAYHFAGHETDNHIGPDQAVTAFEQLGAAYAIGVHWGTFELTSEAINEPPEHLRAALAREHIAADRFRTAEAGEAWVIE</sequence>
<evidence type="ECO:0000313" key="3">
    <source>
        <dbReference type="Proteomes" id="UP000244189"/>
    </source>
</evidence>
<dbReference type="PANTHER" id="PTHR15032:SF4">
    <property type="entry name" value="N-ACYL-PHOSPHATIDYLETHANOLAMINE-HYDROLYZING PHOSPHOLIPASE D"/>
    <property type="match status" value="1"/>
</dbReference>
<comment type="caution">
    <text evidence="2">The sequence shown here is derived from an EMBL/GenBank/DDBJ whole genome shotgun (WGS) entry which is preliminary data.</text>
</comment>
<dbReference type="Gene3D" id="3.60.15.10">
    <property type="entry name" value="Ribonuclease Z/Hydroxyacylglutathione hydrolase-like"/>
    <property type="match status" value="1"/>
</dbReference>
<dbReference type="GO" id="GO:0005737">
    <property type="term" value="C:cytoplasm"/>
    <property type="evidence" value="ECO:0007669"/>
    <property type="project" value="TreeGrafter"/>
</dbReference>
<dbReference type="SUPFAM" id="SSF56281">
    <property type="entry name" value="Metallo-hydrolase/oxidoreductase"/>
    <property type="match status" value="1"/>
</dbReference>
<dbReference type="Pfam" id="PF12706">
    <property type="entry name" value="Lactamase_B_2"/>
    <property type="match status" value="1"/>
</dbReference>
<proteinExistence type="predicted"/>
<reference evidence="2 3" key="1">
    <citation type="submission" date="2018-04" db="EMBL/GenBank/DDBJ databases">
        <title>Genomic Encyclopedia of Type Strains, Phase III (KMG-III): the genomes of soil and plant-associated and newly described type strains.</title>
        <authorList>
            <person name="Whitman W."/>
        </authorList>
    </citation>
    <scope>NUCLEOTIDE SEQUENCE [LARGE SCALE GENOMIC DNA]</scope>
    <source>
        <strain evidence="2 3">MA101b</strain>
    </source>
</reference>
<keyword evidence="3" id="KW-1185">Reference proteome</keyword>
<evidence type="ECO:0000313" key="2">
    <source>
        <dbReference type="EMBL" id="PTQ60131.1"/>
    </source>
</evidence>
<dbReference type="InterPro" id="IPR036866">
    <property type="entry name" value="RibonucZ/Hydroxyglut_hydro"/>
</dbReference>
<dbReference type="InterPro" id="IPR001279">
    <property type="entry name" value="Metallo-B-lactamas"/>
</dbReference>
<dbReference type="PROSITE" id="PS51257">
    <property type="entry name" value="PROKAR_LIPOPROTEIN"/>
    <property type="match status" value="1"/>
</dbReference>
<dbReference type="Proteomes" id="UP000244189">
    <property type="component" value="Unassembled WGS sequence"/>
</dbReference>
<dbReference type="PANTHER" id="PTHR15032">
    <property type="entry name" value="N-ACYL-PHOSPHATIDYLETHANOLAMINE-HYDROLYZING PHOSPHOLIPASE D"/>
    <property type="match status" value="1"/>
</dbReference>
<dbReference type="EMBL" id="QAOG01000003">
    <property type="protein sequence ID" value="PTQ60131.1"/>
    <property type="molecule type" value="Genomic_DNA"/>
</dbReference>
<dbReference type="RefSeq" id="WP_107957650.1">
    <property type="nucleotide sequence ID" value="NZ_QAOG01000003.1"/>
</dbReference>
<accession>A0A2T5GLE7</accession>
<evidence type="ECO:0000259" key="1">
    <source>
        <dbReference type="Pfam" id="PF12706"/>
    </source>
</evidence>
<gene>
    <name evidence="2" type="ORF">C8J26_1839</name>
</gene>
<protein>
    <submittedName>
        <fullName evidence="2">L-ascorbate metabolism protein UlaG (Beta-lactamase superfamily)</fullName>
    </submittedName>
</protein>